<protein>
    <recommendedName>
        <fullName evidence="2">SGNH hydrolase-type esterase domain-containing protein</fullName>
    </recommendedName>
</protein>
<gene>
    <name evidence="3" type="ORF">EZS26_002154</name>
</gene>
<dbReference type="AlphaFoldDB" id="A0A5M8NZU5"/>
<organism evidence="3 4">
    <name type="scientific">Candidatus Ordinivivax streblomastigis</name>
    <dbReference type="NCBI Taxonomy" id="2540710"/>
    <lineage>
        <taxon>Bacteria</taxon>
        <taxon>Pseudomonadati</taxon>
        <taxon>Bacteroidota</taxon>
        <taxon>Bacteroidia</taxon>
        <taxon>Bacteroidales</taxon>
        <taxon>Candidatus Ordinivivax</taxon>
    </lineage>
</organism>
<dbReference type="GO" id="GO:0016788">
    <property type="term" value="F:hydrolase activity, acting on ester bonds"/>
    <property type="evidence" value="ECO:0007669"/>
    <property type="project" value="UniProtKB-ARBA"/>
</dbReference>
<dbReference type="Pfam" id="PF13472">
    <property type="entry name" value="Lipase_GDSL_2"/>
    <property type="match status" value="1"/>
</dbReference>
<dbReference type="EMBL" id="SNRX01000015">
    <property type="protein sequence ID" value="KAA6301689.1"/>
    <property type="molecule type" value="Genomic_DNA"/>
</dbReference>
<evidence type="ECO:0000313" key="3">
    <source>
        <dbReference type="EMBL" id="KAA6301689.1"/>
    </source>
</evidence>
<dbReference type="Gene3D" id="2.60.120.1360">
    <property type="match status" value="1"/>
</dbReference>
<reference evidence="3 4" key="1">
    <citation type="submission" date="2019-03" db="EMBL/GenBank/DDBJ databases">
        <title>Single cell metagenomics reveals metabolic interactions within the superorganism composed of flagellate Streblomastix strix and complex community of Bacteroidetes bacteria on its surface.</title>
        <authorList>
            <person name="Treitli S.C."/>
            <person name="Kolisko M."/>
            <person name="Husnik F."/>
            <person name="Keeling P."/>
            <person name="Hampl V."/>
        </authorList>
    </citation>
    <scope>NUCLEOTIDE SEQUENCE [LARGE SCALE GENOMIC DNA]</scope>
    <source>
        <strain evidence="3">St1</strain>
    </source>
</reference>
<dbReference type="InterPro" id="IPR036514">
    <property type="entry name" value="SGNH_hydro_sf"/>
</dbReference>
<dbReference type="Proteomes" id="UP000324575">
    <property type="component" value="Unassembled WGS sequence"/>
</dbReference>
<dbReference type="SUPFAM" id="SSF52266">
    <property type="entry name" value="SGNH hydrolase"/>
    <property type="match status" value="1"/>
</dbReference>
<feature type="domain" description="SGNH hydrolase-type esterase" evidence="2">
    <location>
        <begin position="243"/>
        <end position="388"/>
    </location>
</feature>
<keyword evidence="1" id="KW-0732">Signal</keyword>
<sequence length="405" mass="45779">MRKLGLLFLLHIAVSLHVQGAKYNFIDANYANLYLPGNDSTRLNRFFQKVDTFLQSGEGRINILHIGGSHVQADFISHEVRQRLDALNGNYQTPRGLIFPFSVAKTNNPQNYKVTYSGEWQTARNIQRNRIVPLGMSGIAVYTSDSTAQISLSLNRDGSSRWSFTRLRLLGAVADGSQGVAPVLFYPQDTIVGEWEVESNSYLFHLSAPQDSFQINFIQQDTIPHTFIVNGFLPENDEAGIVYHAIGVNGASVSSYLGCENFEAELPLIYPDLVVFAIGINDASGKTFDPDFFHSQYNLLIEKIKRVNPDCAFIFITNNDSYRRIARKKYAVNPNGKHARNVFYQLAEEHQGGVWDLFEWMGGLKSMQKWQNAGLASRDKIHFNKDGYLMIGSQFYNALINYFNE</sequence>
<evidence type="ECO:0000256" key="1">
    <source>
        <dbReference type="SAM" id="SignalP"/>
    </source>
</evidence>
<accession>A0A5M8NZU5</accession>
<proteinExistence type="predicted"/>
<comment type="caution">
    <text evidence="3">The sequence shown here is derived from an EMBL/GenBank/DDBJ whole genome shotgun (WGS) entry which is preliminary data.</text>
</comment>
<dbReference type="Gene3D" id="3.40.50.1110">
    <property type="entry name" value="SGNH hydrolase"/>
    <property type="match status" value="1"/>
</dbReference>
<dbReference type="InterPro" id="IPR013830">
    <property type="entry name" value="SGNH_hydro"/>
</dbReference>
<feature type="chain" id="PRO_5024420687" description="SGNH hydrolase-type esterase domain-containing protein" evidence="1">
    <location>
        <begin position="21"/>
        <end position="405"/>
    </location>
</feature>
<evidence type="ECO:0000313" key="4">
    <source>
        <dbReference type="Proteomes" id="UP000324575"/>
    </source>
</evidence>
<feature type="signal peptide" evidence="1">
    <location>
        <begin position="1"/>
        <end position="20"/>
    </location>
</feature>
<name>A0A5M8NZU5_9BACT</name>
<evidence type="ECO:0000259" key="2">
    <source>
        <dbReference type="Pfam" id="PF13472"/>
    </source>
</evidence>